<organism evidence="1 2">
    <name type="scientific">Schistosoma mattheei</name>
    <dbReference type="NCBI Taxonomy" id="31246"/>
    <lineage>
        <taxon>Eukaryota</taxon>
        <taxon>Metazoa</taxon>
        <taxon>Spiralia</taxon>
        <taxon>Lophotrochozoa</taxon>
        <taxon>Platyhelminthes</taxon>
        <taxon>Trematoda</taxon>
        <taxon>Digenea</taxon>
        <taxon>Strigeidida</taxon>
        <taxon>Schistosomatoidea</taxon>
        <taxon>Schistosomatidae</taxon>
        <taxon>Schistosoma</taxon>
    </lineage>
</organism>
<proteinExistence type="predicted"/>
<reference evidence="1 2" key="1">
    <citation type="submission" date="2018-11" db="EMBL/GenBank/DDBJ databases">
        <authorList>
            <consortium name="Pathogen Informatics"/>
        </authorList>
    </citation>
    <scope>NUCLEOTIDE SEQUENCE [LARGE SCALE GENOMIC DNA]</scope>
    <source>
        <strain>Denwood</strain>
        <strain evidence="2">Zambia</strain>
    </source>
</reference>
<protein>
    <submittedName>
        <fullName evidence="1">Uncharacterized protein</fullName>
    </submittedName>
</protein>
<keyword evidence="2" id="KW-1185">Reference proteome</keyword>
<dbReference type="AlphaFoldDB" id="A0A3P8FAW6"/>
<name>A0A3P8FAW6_9TREM</name>
<evidence type="ECO:0000313" key="1">
    <source>
        <dbReference type="EMBL" id="VDP66511.1"/>
    </source>
</evidence>
<accession>A0A3P8FAW6</accession>
<dbReference type="EMBL" id="UZAL01034912">
    <property type="protein sequence ID" value="VDP66511.1"/>
    <property type="molecule type" value="Genomic_DNA"/>
</dbReference>
<evidence type="ECO:0000313" key="2">
    <source>
        <dbReference type="Proteomes" id="UP000269396"/>
    </source>
</evidence>
<dbReference type="Proteomes" id="UP000269396">
    <property type="component" value="Unassembled WGS sequence"/>
</dbReference>
<gene>
    <name evidence="1" type="ORF">SMTD_LOCUS14683</name>
</gene>
<sequence length="31" mass="3296">MDSNSNCTNLTNSPILFGNPCKVQSNNVIVA</sequence>